<dbReference type="InterPro" id="IPR000917">
    <property type="entry name" value="Sulfatase_N"/>
</dbReference>
<dbReference type="AlphaFoldDB" id="A0A518D983"/>
<keyword evidence="7" id="KW-1185">Reference proteome</keyword>
<comment type="similarity">
    <text evidence="1">Belongs to the sulfatase family.</text>
</comment>
<name>A0A518D983_9BACT</name>
<dbReference type="EC" id="3.1.6.1" evidence="6"/>
<dbReference type="EMBL" id="CP036291">
    <property type="protein sequence ID" value="QDU88024.1"/>
    <property type="molecule type" value="Genomic_DNA"/>
</dbReference>
<evidence type="ECO:0000259" key="5">
    <source>
        <dbReference type="Pfam" id="PF00884"/>
    </source>
</evidence>
<dbReference type="GO" id="GO:0004065">
    <property type="term" value="F:arylsulfatase activity"/>
    <property type="evidence" value="ECO:0007669"/>
    <property type="project" value="UniProtKB-EC"/>
</dbReference>
<evidence type="ECO:0000313" key="7">
    <source>
        <dbReference type="Proteomes" id="UP000317429"/>
    </source>
</evidence>
<keyword evidence="4" id="KW-0732">Signal</keyword>
<dbReference type="Gene3D" id="3.30.1120.10">
    <property type="match status" value="1"/>
</dbReference>
<dbReference type="InterPro" id="IPR052701">
    <property type="entry name" value="GAG_Ulvan_Degrading_Sulfatases"/>
</dbReference>
<dbReference type="PANTHER" id="PTHR43751">
    <property type="entry name" value="SULFATASE"/>
    <property type="match status" value="1"/>
</dbReference>
<feature type="domain" description="Sulfatase N-terminal" evidence="5">
    <location>
        <begin position="30"/>
        <end position="400"/>
    </location>
</feature>
<accession>A0A518D983</accession>
<dbReference type="PANTHER" id="PTHR43751:SF3">
    <property type="entry name" value="SULFATASE N-TERMINAL DOMAIN-CONTAINING PROTEIN"/>
    <property type="match status" value="1"/>
</dbReference>
<sequence precursor="true">MKTNLVLVILAAVCGALASQRARGAESEPPNIVIVYTDDVGIGDVSCYGSSAIHTPNIDRLAADGLRFTSGYASSATCTPSRYSLLTGSYAFRNPLAEILPADAPMLIEPGSATLPELLRRAGYATAVIGKWHLGLGRGGVDWNGDIKPGPLEAGFDESYVMAATNDRVPCVYIDGRRVEGAEQDDPIQIDYRKKIGTIPTGHERPDLTRLAADPQHSGTIINGISRIGYMSGGRAAWWKDEEMADRFTDRAIRYVTEHKDKPFFLYFNLHDIHEPRWPADRHRGKSGAGGRGDAILEMDEAVGRFIDALERLDLRKNTLVIFSSDNGPVVTDGYEDGSLENIGDHDPNGPFRGGKYQVWEGGTRMPTIVSWPGTVKPGVTDAMVCQVDFLASLAELAGASVPEGAGPDSVNVLPALLGRSDKGRDELVQQGNGRMAIRKADWKYIPAGPRKLPAGPKHGGVGDPTGHSDMPAEAQLYNLADDPGESTNVIAQHPVVANDLAARLKQSLQSPTVPSK</sequence>
<protein>
    <submittedName>
        <fullName evidence="6">Arylsulfatase</fullName>
        <ecNumber evidence="6">3.1.6.1</ecNumber>
    </submittedName>
</protein>
<feature type="chain" id="PRO_5022187995" evidence="4">
    <location>
        <begin position="25"/>
        <end position="517"/>
    </location>
</feature>
<reference evidence="6 7" key="1">
    <citation type="submission" date="2019-02" db="EMBL/GenBank/DDBJ databases">
        <title>Deep-cultivation of Planctomycetes and their phenomic and genomic characterization uncovers novel biology.</title>
        <authorList>
            <person name="Wiegand S."/>
            <person name="Jogler M."/>
            <person name="Boedeker C."/>
            <person name="Pinto D."/>
            <person name="Vollmers J."/>
            <person name="Rivas-Marin E."/>
            <person name="Kohn T."/>
            <person name="Peeters S.H."/>
            <person name="Heuer A."/>
            <person name="Rast P."/>
            <person name="Oberbeckmann S."/>
            <person name="Bunk B."/>
            <person name="Jeske O."/>
            <person name="Meyerdierks A."/>
            <person name="Storesund J.E."/>
            <person name="Kallscheuer N."/>
            <person name="Luecker S."/>
            <person name="Lage O.M."/>
            <person name="Pohl T."/>
            <person name="Merkel B.J."/>
            <person name="Hornburger P."/>
            <person name="Mueller R.-W."/>
            <person name="Bruemmer F."/>
            <person name="Labrenz M."/>
            <person name="Spormann A.M."/>
            <person name="Op den Camp H."/>
            <person name="Overmann J."/>
            <person name="Amann R."/>
            <person name="Jetten M.S.M."/>
            <person name="Mascher T."/>
            <person name="Medema M.H."/>
            <person name="Devos D.P."/>
            <person name="Kaster A.-K."/>
            <person name="Ovreas L."/>
            <person name="Rohde M."/>
            <person name="Galperin M.Y."/>
            <person name="Jogler C."/>
        </authorList>
    </citation>
    <scope>NUCLEOTIDE SEQUENCE [LARGE SCALE GENOMIC DNA]</scope>
    <source>
        <strain evidence="6 7">Pla175</strain>
    </source>
</reference>
<dbReference type="SUPFAM" id="SSF53649">
    <property type="entry name" value="Alkaline phosphatase-like"/>
    <property type="match status" value="1"/>
</dbReference>
<evidence type="ECO:0000256" key="3">
    <source>
        <dbReference type="SAM" id="MobiDB-lite"/>
    </source>
</evidence>
<evidence type="ECO:0000256" key="2">
    <source>
        <dbReference type="ARBA" id="ARBA00022801"/>
    </source>
</evidence>
<dbReference type="RefSeq" id="WP_197527322.1">
    <property type="nucleotide sequence ID" value="NZ_CP036291.1"/>
</dbReference>
<proteinExistence type="inferred from homology"/>
<dbReference type="CDD" id="cd16143">
    <property type="entry name" value="ARS_like"/>
    <property type="match status" value="1"/>
</dbReference>
<dbReference type="Gene3D" id="3.40.720.10">
    <property type="entry name" value="Alkaline Phosphatase, subunit A"/>
    <property type="match status" value="1"/>
</dbReference>
<dbReference type="KEGG" id="pnd:Pla175_13940"/>
<dbReference type="PROSITE" id="PS00523">
    <property type="entry name" value="SULFATASE_1"/>
    <property type="match status" value="1"/>
</dbReference>
<feature type="region of interest" description="Disordered" evidence="3">
    <location>
        <begin position="448"/>
        <end position="472"/>
    </location>
</feature>
<keyword evidence="2 6" id="KW-0378">Hydrolase</keyword>
<dbReference type="InterPro" id="IPR024607">
    <property type="entry name" value="Sulfatase_CS"/>
</dbReference>
<organism evidence="6 7">
    <name type="scientific">Pirellulimonas nuda</name>
    <dbReference type="NCBI Taxonomy" id="2528009"/>
    <lineage>
        <taxon>Bacteria</taxon>
        <taxon>Pseudomonadati</taxon>
        <taxon>Planctomycetota</taxon>
        <taxon>Planctomycetia</taxon>
        <taxon>Pirellulales</taxon>
        <taxon>Lacipirellulaceae</taxon>
        <taxon>Pirellulimonas</taxon>
    </lineage>
</organism>
<evidence type="ECO:0000256" key="1">
    <source>
        <dbReference type="ARBA" id="ARBA00008779"/>
    </source>
</evidence>
<dbReference type="InterPro" id="IPR017850">
    <property type="entry name" value="Alkaline_phosphatase_core_sf"/>
</dbReference>
<feature type="signal peptide" evidence="4">
    <location>
        <begin position="1"/>
        <end position="24"/>
    </location>
</feature>
<dbReference type="PROSITE" id="PS00149">
    <property type="entry name" value="SULFATASE_2"/>
    <property type="match status" value="1"/>
</dbReference>
<evidence type="ECO:0000313" key="6">
    <source>
        <dbReference type="EMBL" id="QDU88024.1"/>
    </source>
</evidence>
<gene>
    <name evidence="6" type="primary">atsA_23</name>
    <name evidence="6" type="ORF">Pla175_13940</name>
</gene>
<dbReference type="Pfam" id="PF00884">
    <property type="entry name" value="Sulfatase"/>
    <property type="match status" value="1"/>
</dbReference>
<evidence type="ECO:0000256" key="4">
    <source>
        <dbReference type="SAM" id="SignalP"/>
    </source>
</evidence>
<dbReference type="Proteomes" id="UP000317429">
    <property type="component" value="Chromosome"/>
</dbReference>